<evidence type="ECO:0000313" key="4">
    <source>
        <dbReference type="Proteomes" id="UP000183788"/>
    </source>
</evidence>
<name>A0A1K1S5P5_9BACT</name>
<dbReference type="Proteomes" id="UP000183788">
    <property type="component" value="Unassembled WGS sequence"/>
</dbReference>
<dbReference type="Proteomes" id="UP001326715">
    <property type="component" value="Chromosome"/>
</dbReference>
<dbReference type="OrthoDB" id="673076at2"/>
<dbReference type="EMBL" id="CP140154">
    <property type="protein sequence ID" value="WQG90704.1"/>
    <property type="molecule type" value="Genomic_DNA"/>
</dbReference>
<proteinExistence type="predicted"/>
<dbReference type="RefSeq" id="WP_143150844.1">
    <property type="nucleotide sequence ID" value="NZ_CP139972.1"/>
</dbReference>
<keyword evidence="1" id="KW-0732">Signal</keyword>
<dbReference type="EMBL" id="FPIZ01000017">
    <property type="protein sequence ID" value="SFW79391.1"/>
    <property type="molecule type" value="Genomic_DNA"/>
</dbReference>
<evidence type="ECO:0000313" key="2">
    <source>
        <dbReference type="EMBL" id="SFW79391.1"/>
    </source>
</evidence>
<dbReference type="STRING" id="1004.SAMN05661012_04794"/>
<evidence type="ECO:0000313" key="5">
    <source>
        <dbReference type="Proteomes" id="UP001326715"/>
    </source>
</evidence>
<sequence length="128" mass="14529">MKKLLLLSLCAPVVLLLSFSFQQDMGVKRVSKHLYSVSKVATKRVSVSDQEEIKRVVAEHYGIKDFGRGAITIASNNPLNRRMGGILDNSIYKDWVSTKFIFWKQIKTLPEEVIKANEIMSRYAPAVK</sequence>
<feature type="signal peptide" evidence="1">
    <location>
        <begin position="1"/>
        <end position="22"/>
    </location>
</feature>
<dbReference type="AlphaFoldDB" id="A0A1K1S5P5"/>
<gene>
    <name evidence="2" type="ORF">SAMN05661012_04794</name>
    <name evidence="3" type="ORF">SR876_04290</name>
</gene>
<accession>A0A1K1S5P5</accession>
<reference evidence="2 4" key="1">
    <citation type="submission" date="2016-11" db="EMBL/GenBank/DDBJ databases">
        <authorList>
            <person name="Jaros S."/>
            <person name="Januszkiewicz K."/>
            <person name="Wedrychowicz H."/>
        </authorList>
    </citation>
    <scope>NUCLEOTIDE SEQUENCE [LARGE SCALE GENOMIC DNA]</scope>
    <source>
        <strain evidence="2 4">DSM 784</strain>
    </source>
</reference>
<reference evidence="3 5" key="2">
    <citation type="submission" date="2023-11" db="EMBL/GenBank/DDBJ databases">
        <title>MicrobeMod: A computational toolkit for identifying prokaryotic methylation and restriction-modification with nanopore sequencing.</title>
        <authorList>
            <person name="Crits-Christoph A."/>
            <person name="Kang S.C."/>
            <person name="Lee H."/>
            <person name="Ostrov N."/>
        </authorList>
    </citation>
    <scope>NUCLEOTIDE SEQUENCE [LARGE SCALE GENOMIC DNA]</scope>
    <source>
        <strain evidence="3 5">ATCC 23090</strain>
    </source>
</reference>
<evidence type="ECO:0000313" key="3">
    <source>
        <dbReference type="EMBL" id="WQG90704.1"/>
    </source>
</evidence>
<feature type="chain" id="PRO_5012837488" description="DUF4296 domain-containing protein" evidence="1">
    <location>
        <begin position="23"/>
        <end position="128"/>
    </location>
</feature>
<protein>
    <recommendedName>
        <fullName evidence="6">DUF4296 domain-containing protein</fullName>
    </recommendedName>
</protein>
<organism evidence="2 4">
    <name type="scientific">Chitinophaga sancti</name>
    <dbReference type="NCBI Taxonomy" id="1004"/>
    <lineage>
        <taxon>Bacteria</taxon>
        <taxon>Pseudomonadati</taxon>
        <taxon>Bacteroidota</taxon>
        <taxon>Chitinophagia</taxon>
        <taxon>Chitinophagales</taxon>
        <taxon>Chitinophagaceae</taxon>
        <taxon>Chitinophaga</taxon>
    </lineage>
</organism>
<keyword evidence="5" id="KW-1185">Reference proteome</keyword>
<evidence type="ECO:0000256" key="1">
    <source>
        <dbReference type="SAM" id="SignalP"/>
    </source>
</evidence>
<evidence type="ECO:0008006" key="6">
    <source>
        <dbReference type="Google" id="ProtNLM"/>
    </source>
</evidence>